<accession>A0AAV7V1D8</accession>
<organism evidence="1 2">
    <name type="scientific">Pleurodeles waltl</name>
    <name type="common">Iberian ribbed newt</name>
    <dbReference type="NCBI Taxonomy" id="8319"/>
    <lineage>
        <taxon>Eukaryota</taxon>
        <taxon>Metazoa</taxon>
        <taxon>Chordata</taxon>
        <taxon>Craniata</taxon>
        <taxon>Vertebrata</taxon>
        <taxon>Euteleostomi</taxon>
        <taxon>Amphibia</taxon>
        <taxon>Batrachia</taxon>
        <taxon>Caudata</taxon>
        <taxon>Salamandroidea</taxon>
        <taxon>Salamandridae</taxon>
        <taxon>Pleurodelinae</taxon>
        <taxon>Pleurodeles</taxon>
    </lineage>
</organism>
<sequence length="96" mass="10872">MPRMGSDIRTSVGALRIQLGVKHMQRAEAVHHPLEWYSGMEAEEEEINAWKDSVQMVYWESTLQTLEQHNARRWATKSLSAICQFLLKASSSGAGL</sequence>
<proteinExistence type="predicted"/>
<name>A0AAV7V1D8_PLEWA</name>
<protein>
    <submittedName>
        <fullName evidence="1">Uncharacterized protein</fullName>
    </submittedName>
</protein>
<evidence type="ECO:0000313" key="2">
    <source>
        <dbReference type="Proteomes" id="UP001066276"/>
    </source>
</evidence>
<dbReference type="EMBL" id="JANPWB010000004">
    <property type="protein sequence ID" value="KAJ1194175.1"/>
    <property type="molecule type" value="Genomic_DNA"/>
</dbReference>
<dbReference type="AlphaFoldDB" id="A0AAV7V1D8"/>
<evidence type="ECO:0000313" key="1">
    <source>
        <dbReference type="EMBL" id="KAJ1194175.1"/>
    </source>
</evidence>
<reference evidence="1" key="1">
    <citation type="journal article" date="2022" name="bioRxiv">
        <title>Sequencing and chromosome-scale assembly of the giantPleurodeles waltlgenome.</title>
        <authorList>
            <person name="Brown T."/>
            <person name="Elewa A."/>
            <person name="Iarovenko S."/>
            <person name="Subramanian E."/>
            <person name="Araus A.J."/>
            <person name="Petzold A."/>
            <person name="Susuki M."/>
            <person name="Suzuki K.-i.T."/>
            <person name="Hayashi T."/>
            <person name="Toyoda A."/>
            <person name="Oliveira C."/>
            <person name="Osipova E."/>
            <person name="Leigh N.D."/>
            <person name="Simon A."/>
            <person name="Yun M.H."/>
        </authorList>
    </citation>
    <scope>NUCLEOTIDE SEQUENCE</scope>
    <source>
        <strain evidence="1">20211129_DDA</strain>
        <tissue evidence="1">Liver</tissue>
    </source>
</reference>
<gene>
    <name evidence="1" type="ORF">NDU88_003470</name>
</gene>
<comment type="caution">
    <text evidence="1">The sequence shown here is derived from an EMBL/GenBank/DDBJ whole genome shotgun (WGS) entry which is preliminary data.</text>
</comment>
<keyword evidence="2" id="KW-1185">Reference proteome</keyword>
<dbReference type="Proteomes" id="UP001066276">
    <property type="component" value="Chromosome 2_2"/>
</dbReference>